<reference evidence="2 3" key="1">
    <citation type="journal article" date="2024" name="Commun. Biol.">
        <title>Comparative genomic analysis of thermophilic fungi reveals convergent evolutionary adaptations and gene losses.</title>
        <authorList>
            <person name="Steindorff A.S."/>
            <person name="Aguilar-Pontes M.V."/>
            <person name="Robinson A.J."/>
            <person name="Andreopoulos B."/>
            <person name="LaButti K."/>
            <person name="Kuo A."/>
            <person name="Mondo S."/>
            <person name="Riley R."/>
            <person name="Otillar R."/>
            <person name="Haridas S."/>
            <person name="Lipzen A."/>
            <person name="Grimwood J."/>
            <person name="Schmutz J."/>
            <person name="Clum A."/>
            <person name="Reid I.D."/>
            <person name="Moisan M.C."/>
            <person name="Butler G."/>
            <person name="Nguyen T.T.M."/>
            <person name="Dewar K."/>
            <person name="Conant G."/>
            <person name="Drula E."/>
            <person name="Henrissat B."/>
            <person name="Hansel C."/>
            <person name="Singer S."/>
            <person name="Hutchinson M.I."/>
            <person name="de Vries R.P."/>
            <person name="Natvig D.O."/>
            <person name="Powell A.J."/>
            <person name="Tsang A."/>
            <person name="Grigoriev I.V."/>
        </authorList>
    </citation>
    <scope>NUCLEOTIDE SEQUENCE [LARGE SCALE GENOMIC DNA]</scope>
    <source>
        <strain evidence="2 3">ATCC 24622</strain>
    </source>
</reference>
<accession>A0ABR3WTI2</accession>
<proteinExistence type="predicted"/>
<dbReference type="InterPro" id="IPR041634">
    <property type="entry name" value="Nup188_C"/>
</dbReference>
<dbReference type="InterPro" id="IPR044840">
    <property type="entry name" value="Nup188"/>
</dbReference>
<sequence length="323" mass="34772">MPKESSVALSQLVLNILDRNVAQGFRSLVALVHEPDSAADSEDMALITAILQACLSIPSMDQCQTQILNIMASTDVLHVAVSLYSWADKLAVKGDPVYGELSLLFLLELSGLPVVAEQLACDGLLGHLTSASLAGFLRRPNVSPFSDNIGATRCYGIWAKGILPILLNMLSALGATIAPEVAVVLNQFPNLLRSSVERLEAPGMSRTPATTASRGDGPLQYVTLLAVSEAHSLALLTRVLAALRANNNRDIPEVAWDGGVVLENVEFWLSSRKVLRERLLPLGGRESEWRARKATEGSGCENKLEEKVVAQLEAVKTILSEEL</sequence>
<evidence type="ECO:0000259" key="1">
    <source>
        <dbReference type="Pfam" id="PF18378"/>
    </source>
</evidence>
<dbReference type="Pfam" id="PF18378">
    <property type="entry name" value="Nup188_C"/>
    <property type="match status" value="1"/>
</dbReference>
<organism evidence="2 3">
    <name type="scientific">Phialemonium thermophilum</name>
    <dbReference type="NCBI Taxonomy" id="223376"/>
    <lineage>
        <taxon>Eukaryota</taxon>
        <taxon>Fungi</taxon>
        <taxon>Dikarya</taxon>
        <taxon>Ascomycota</taxon>
        <taxon>Pezizomycotina</taxon>
        <taxon>Sordariomycetes</taxon>
        <taxon>Sordariomycetidae</taxon>
        <taxon>Cephalothecales</taxon>
        <taxon>Cephalothecaceae</taxon>
        <taxon>Phialemonium</taxon>
    </lineage>
</organism>
<evidence type="ECO:0000313" key="3">
    <source>
        <dbReference type="Proteomes" id="UP001586593"/>
    </source>
</evidence>
<name>A0ABR3WTI2_9PEZI</name>
<dbReference type="Proteomes" id="UP001586593">
    <property type="component" value="Unassembled WGS sequence"/>
</dbReference>
<evidence type="ECO:0000313" key="2">
    <source>
        <dbReference type="EMBL" id="KAL1866986.1"/>
    </source>
</evidence>
<feature type="domain" description="Nuclear pore protein Nup188 C-terminal" evidence="1">
    <location>
        <begin position="4"/>
        <end position="319"/>
    </location>
</feature>
<dbReference type="PANTHER" id="PTHR31431">
    <property type="entry name" value="NUCLEOPORIN NUP188 HOMOLOG"/>
    <property type="match status" value="1"/>
</dbReference>
<dbReference type="EMBL" id="JAZHXJ010000251">
    <property type="protein sequence ID" value="KAL1866986.1"/>
    <property type="molecule type" value="Genomic_DNA"/>
</dbReference>
<keyword evidence="3" id="KW-1185">Reference proteome</keyword>
<dbReference type="PANTHER" id="PTHR31431:SF1">
    <property type="entry name" value="NUCLEOPORIN NUP188"/>
    <property type="match status" value="1"/>
</dbReference>
<comment type="caution">
    <text evidence="2">The sequence shown here is derived from an EMBL/GenBank/DDBJ whole genome shotgun (WGS) entry which is preliminary data.</text>
</comment>
<gene>
    <name evidence="2" type="ORF">VTK73DRAFT_4425</name>
</gene>
<protein>
    <recommendedName>
        <fullName evidence="1">Nuclear pore protein Nup188 C-terminal domain-containing protein</fullName>
    </recommendedName>
</protein>
<dbReference type="Gene3D" id="1.25.10.70">
    <property type="match status" value="1"/>
</dbReference>